<dbReference type="Proteomes" id="UP001501074">
    <property type="component" value="Unassembled WGS sequence"/>
</dbReference>
<keyword evidence="8" id="KW-1185">Reference proteome</keyword>
<dbReference type="RefSeq" id="WP_231488965.1">
    <property type="nucleotide sequence ID" value="NZ_BAAAZO010000005.1"/>
</dbReference>
<feature type="transmembrane region" description="Helical" evidence="6">
    <location>
        <begin position="356"/>
        <end position="377"/>
    </location>
</feature>
<evidence type="ECO:0000313" key="8">
    <source>
        <dbReference type="Proteomes" id="UP001501074"/>
    </source>
</evidence>
<evidence type="ECO:0000256" key="3">
    <source>
        <dbReference type="ARBA" id="ARBA00022692"/>
    </source>
</evidence>
<feature type="transmembrane region" description="Helical" evidence="6">
    <location>
        <begin position="233"/>
        <end position="259"/>
    </location>
</feature>
<dbReference type="InterPro" id="IPR050833">
    <property type="entry name" value="Poly_Biosynth_Transport"/>
</dbReference>
<name>A0ABP6ZQ81_9ACTN</name>
<evidence type="ECO:0000256" key="6">
    <source>
        <dbReference type="SAM" id="Phobius"/>
    </source>
</evidence>
<protein>
    <recommendedName>
        <fullName evidence="9">O-antigen/teichoic acid export membrane protein</fullName>
    </recommendedName>
</protein>
<dbReference type="EMBL" id="BAAAZO010000005">
    <property type="protein sequence ID" value="GAA3614923.1"/>
    <property type="molecule type" value="Genomic_DNA"/>
</dbReference>
<evidence type="ECO:0000256" key="1">
    <source>
        <dbReference type="ARBA" id="ARBA00004651"/>
    </source>
</evidence>
<feature type="transmembrane region" description="Helical" evidence="6">
    <location>
        <begin position="316"/>
        <end position="336"/>
    </location>
</feature>
<dbReference type="CDD" id="cd13126">
    <property type="entry name" value="MATE_like_11"/>
    <property type="match status" value="1"/>
</dbReference>
<dbReference type="PANTHER" id="PTHR30250">
    <property type="entry name" value="PST FAMILY PREDICTED COLANIC ACID TRANSPORTER"/>
    <property type="match status" value="1"/>
</dbReference>
<dbReference type="PANTHER" id="PTHR30250:SF26">
    <property type="entry name" value="PSMA PROTEIN"/>
    <property type="match status" value="1"/>
</dbReference>
<keyword evidence="3 6" id="KW-0812">Transmembrane</keyword>
<feature type="transmembrane region" description="Helical" evidence="6">
    <location>
        <begin position="95"/>
        <end position="119"/>
    </location>
</feature>
<sequence length="444" mass="45824">MNDAATPAEPPSSGRSRMLWTFGDQGLSSLSNFALAAVVANVVHSETPEGLKAFGSFGLALVTFSFLIGLGRSAIGDPYVVRYTGAAPATRNTAVSWATGAAVAFGLLSGLLCVAASLFMSGDMRMAMLALGLSMPGLMLQETWRHVFFAEGRPRAAALNDGVWTLLQFGLLAVLLTTPHSASIFLITATWGLSALVAALVGIAQTGVMPALSRAGAWYRETRDINLKMAMDFAFNQGATTLASYLITGIVGLQAMAAIRAAQNLLGPLNLLLAGISAFALPLLARTALTTSRHTEPAIEPAIEPGNGGAGVLRHALAISAVAGAGSGLCLLILLVMPSSVAESLLKGLWSAAHPVLLPMGLVTLAVSLVIGASLGLKALARADQMLRVTLVQAPLMLALSAAGAVWHGAAGAAWGFVAAQTFGLGLCWFIFVRAARAHDQVSR</sequence>
<feature type="transmembrane region" description="Helical" evidence="6">
    <location>
        <begin position="193"/>
        <end position="212"/>
    </location>
</feature>
<reference evidence="8" key="1">
    <citation type="journal article" date="2019" name="Int. J. Syst. Evol. Microbiol.">
        <title>The Global Catalogue of Microorganisms (GCM) 10K type strain sequencing project: providing services to taxonomists for standard genome sequencing and annotation.</title>
        <authorList>
            <consortium name="The Broad Institute Genomics Platform"/>
            <consortium name="The Broad Institute Genome Sequencing Center for Infectious Disease"/>
            <person name="Wu L."/>
            <person name="Ma J."/>
        </authorList>
    </citation>
    <scope>NUCLEOTIDE SEQUENCE [LARGE SCALE GENOMIC DNA]</scope>
    <source>
        <strain evidence="8">JCM 16902</strain>
    </source>
</reference>
<feature type="transmembrane region" description="Helical" evidence="6">
    <location>
        <begin position="413"/>
        <end position="436"/>
    </location>
</feature>
<organism evidence="7 8">
    <name type="scientific">Kineosporia mesophila</name>
    <dbReference type="NCBI Taxonomy" id="566012"/>
    <lineage>
        <taxon>Bacteria</taxon>
        <taxon>Bacillati</taxon>
        <taxon>Actinomycetota</taxon>
        <taxon>Actinomycetes</taxon>
        <taxon>Kineosporiales</taxon>
        <taxon>Kineosporiaceae</taxon>
        <taxon>Kineosporia</taxon>
    </lineage>
</organism>
<evidence type="ECO:0008006" key="9">
    <source>
        <dbReference type="Google" id="ProtNLM"/>
    </source>
</evidence>
<keyword evidence="5 6" id="KW-0472">Membrane</keyword>
<keyword evidence="2" id="KW-1003">Cell membrane</keyword>
<evidence type="ECO:0000256" key="2">
    <source>
        <dbReference type="ARBA" id="ARBA00022475"/>
    </source>
</evidence>
<keyword evidence="4 6" id="KW-1133">Transmembrane helix</keyword>
<feature type="transmembrane region" description="Helical" evidence="6">
    <location>
        <begin position="55"/>
        <end position="75"/>
    </location>
</feature>
<feature type="transmembrane region" description="Helical" evidence="6">
    <location>
        <begin position="26"/>
        <end position="43"/>
    </location>
</feature>
<accession>A0ABP6ZQ81</accession>
<proteinExistence type="predicted"/>
<feature type="transmembrane region" description="Helical" evidence="6">
    <location>
        <begin position="163"/>
        <end position="187"/>
    </location>
</feature>
<comment type="subcellular location">
    <subcellularLocation>
        <location evidence="1">Cell membrane</location>
        <topology evidence="1">Multi-pass membrane protein</topology>
    </subcellularLocation>
</comment>
<feature type="transmembrane region" description="Helical" evidence="6">
    <location>
        <begin position="265"/>
        <end position="285"/>
    </location>
</feature>
<comment type="caution">
    <text evidence="7">The sequence shown here is derived from an EMBL/GenBank/DDBJ whole genome shotgun (WGS) entry which is preliminary data.</text>
</comment>
<feature type="transmembrane region" description="Helical" evidence="6">
    <location>
        <begin position="389"/>
        <end position="407"/>
    </location>
</feature>
<gene>
    <name evidence="7" type="ORF">GCM10022223_33970</name>
</gene>
<evidence type="ECO:0000256" key="5">
    <source>
        <dbReference type="ARBA" id="ARBA00023136"/>
    </source>
</evidence>
<evidence type="ECO:0000256" key="4">
    <source>
        <dbReference type="ARBA" id="ARBA00022989"/>
    </source>
</evidence>
<evidence type="ECO:0000313" key="7">
    <source>
        <dbReference type="EMBL" id="GAA3614923.1"/>
    </source>
</evidence>